<evidence type="ECO:0000256" key="1">
    <source>
        <dbReference type="ARBA" id="ARBA00010641"/>
    </source>
</evidence>
<dbReference type="RefSeq" id="WP_319844291.1">
    <property type="nucleotide sequence ID" value="NZ_JAXAFJ010000004.1"/>
</dbReference>
<keyword evidence="2" id="KW-0805">Transcription regulation</keyword>
<keyword evidence="8" id="KW-1185">Reference proteome</keyword>
<evidence type="ECO:0000256" key="4">
    <source>
        <dbReference type="ARBA" id="ARBA00023163"/>
    </source>
</evidence>
<dbReference type="InterPro" id="IPR013325">
    <property type="entry name" value="RNA_pol_sigma_r2"/>
</dbReference>
<dbReference type="InterPro" id="IPR036388">
    <property type="entry name" value="WH-like_DNA-bd_sf"/>
</dbReference>
<dbReference type="InterPro" id="IPR039425">
    <property type="entry name" value="RNA_pol_sigma-70-like"/>
</dbReference>
<keyword evidence="3" id="KW-0731">Sigma factor</keyword>
<evidence type="ECO:0000259" key="5">
    <source>
        <dbReference type="Pfam" id="PF04542"/>
    </source>
</evidence>
<dbReference type="SUPFAM" id="SSF88659">
    <property type="entry name" value="Sigma3 and sigma4 domains of RNA polymerase sigma factors"/>
    <property type="match status" value="1"/>
</dbReference>
<keyword evidence="4" id="KW-0804">Transcription</keyword>
<dbReference type="SUPFAM" id="SSF88946">
    <property type="entry name" value="Sigma2 domain of RNA polymerase sigma factors"/>
    <property type="match status" value="1"/>
</dbReference>
<evidence type="ECO:0000313" key="7">
    <source>
        <dbReference type="EMBL" id="MDX6806172.1"/>
    </source>
</evidence>
<accession>A0ABU4RMW0</accession>
<dbReference type="InterPro" id="IPR013324">
    <property type="entry name" value="RNA_pol_sigma_r3/r4-like"/>
</dbReference>
<dbReference type="Pfam" id="PF04542">
    <property type="entry name" value="Sigma70_r2"/>
    <property type="match status" value="1"/>
</dbReference>
<sequence>MTSTPLDVAKLYVSERGRIWRLVQRIVRNQAVADDLVQDSFVNLLGAASKSGNVQDERSYLSRIARNLAIDQKRRERETLTLEDAGIFAMADPIPSAEQVLADRQALKLTFDAMASLPERTRRALEMHRLGECTLAEIGRTLGVSTAQAGRLVLSGYSVVRDRLREAGA</sequence>
<dbReference type="Proteomes" id="UP001274321">
    <property type="component" value="Unassembled WGS sequence"/>
</dbReference>
<feature type="domain" description="RNA polymerase sigma-70 region 2" evidence="5">
    <location>
        <begin position="11"/>
        <end position="77"/>
    </location>
</feature>
<dbReference type="InterPro" id="IPR013249">
    <property type="entry name" value="RNA_pol_sigma70_r4_t2"/>
</dbReference>
<evidence type="ECO:0000256" key="3">
    <source>
        <dbReference type="ARBA" id="ARBA00023082"/>
    </source>
</evidence>
<reference evidence="7 8" key="1">
    <citation type="submission" date="2023-11" db="EMBL/GenBank/DDBJ databases">
        <authorList>
            <person name="Bao R."/>
        </authorList>
    </citation>
    <scope>NUCLEOTIDE SEQUENCE [LARGE SCALE GENOMIC DNA]</scope>
    <source>
        <strain evidence="7 8">PJ23</strain>
    </source>
</reference>
<feature type="domain" description="RNA polymerase sigma factor 70 region 4 type 2" evidence="6">
    <location>
        <begin position="112"/>
        <end position="146"/>
    </location>
</feature>
<dbReference type="Pfam" id="PF08281">
    <property type="entry name" value="Sigma70_r4_2"/>
    <property type="match status" value="1"/>
</dbReference>
<dbReference type="InterPro" id="IPR014284">
    <property type="entry name" value="RNA_pol_sigma-70_dom"/>
</dbReference>
<protein>
    <submittedName>
        <fullName evidence="7">Sigma-70 family RNA polymerase sigma factor</fullName>
    </submittedName>
</protein>
<dbReference type="Gene3D" id="1.10.1740.10">
    <property type="match status" value="1"/>
</dbReference>
<proteinExistence type="inferred from homology"/>
<dbReference type="PANTHER" id="PTHR43133:SF63">
    <property type="entry name" value="RNA POLYMERASE SIGMA FACTOR FECI-RELATED"/>
    <property type="match status" value="1"/>
</dbReference>
<organism evidence="7 8">
    <name type="scientific">Terrihabitans rhizophilus</name>
    <dbReference type="NCBI Taxonomy" id="3092662"/>
    <lineage>
        <taxon>Bacteria</taxon>
        <taxon>Pseudomonadati</taxon>
        <taxon>Pseudomonadota</taxon>
        <taxon>Alphaproteobacteria</taxon>
        <taxon>Hyphomicrobiales</taxon>
        <taxon>Terrihabitans</taxon>
    </lineage>
</organism>
<dbReference type="EMBL" id="JAXAFJ010000004">
    <property type="protein sequence ID" value="MDX6806172.1"/>
    <property type="molecule type" value="Genomic_DNA"/>
</dbReference>
<comment type="caution">
    <text evidence="7">The sequence shown here is derived from an EMBL/GenBank/DDBJ whole genome shotgun (WGS) entry which is preliminary data.</text>
</comment>
<evidence type="ECO:0000256" key="2">
    <source>
        <dbReference type="ARBA" id="ARBA00023015"/>
    </source>
</evidence>
<dbReference type="PANTHER" id="PTHR43133">
    <property type="entry name" value="RNA POLYMERASE ECF-TYPE SIGMA FACTO"/>
    <property type="match status" value="1"/>
</dbReference>
<name>A0ABU4RMW0_9HYPH</name>
<evidence type="ECO:0000259" key="6">
    <source>
        <dbReference type="Pfam" id="PF08281"/>
    </source>
</evidence>
<evidence type="ECO:0000313" key="8">
    <source>
        <dbReference type="Proteomes" id="UP001274321"/>
    </source>
</evidence>
<dbReference type="InterPro" id="IPR007627">
    <property type="entry name" value="RNA_pol_sigma70_r2"/>
</dbReference>
<comment type="similarity">
    <text evidence="1">Belongs to the sigma-70 factor family. ECF subfamily.</text>
</comment>
<dbReference type="Gene3D" id="1.10.10.10">
    <property type="entry name" value="Winged helix-like DNA-binding domain superfamily/Winged helix DNA-binding domain"/>
    <property type="match status" value="1"/>
</dbReference>
<gene>
    <name evidence="7" type="ORF">SCD90_08850</name>
</gene>
<dbReference type="NCBIfam" id="TIGR02937">
    <property type="entry name" value="sigma70-ECF"/>
    <property type="match status" value="1"/>
</dbReference>